<dbReference type="InterPro" id="IPR029016">
    <property type="entry name" value="GAF-like_dom_sf"/>
</dbReference>
<comment type="caution">
    <text evidence="2">The sequence shown here is derived from an EMBL/GenBank/DDBJ whole genome shotgun (WGS) entry which is preliminary data.</text>
</comment>
<dbReference type="Gene3D" id="3.30.450.40">
    <property type="match status" value="1"/>
</dbReference>
<organism evidence="2 3">
    <name type="scientific">Nakamurella aerolata</name>
    <dbReference type="NCBI Taxonomy" id="1656892"/>
    <lineage>
        <taxon>Bacteria</taxon>
        <taxon>Bacillati</taxon>
        <taxon>Actinomycetota</taxon>
        <taxon>Actinomycetes</taxon>
        <taxon>Nakamurellales</taxon>
        <taxon>Nakamurellaceae</taxon>
        <taxon>Nakamurella</taxon>
    </lineage>
</organism>
<evidence type="ECO:0000256" key="1">
    <source>
        <dbReference type="SAM" id="MobiDB-lite"/>
    </source>
</evidence>
<feature type="region of interest" description="Disordered" evidence="1">
    <location>
        <begin position="58"/>
        <end position="82"/>
    </location>
</feature>
<accession>A0A849ABF9</accession>
<evidence type="ECO:0000313" key="3">
    <source>
        <dbReference type="Proteomes" id="UP000562984"/>
    </source>
</evidence>
<proteinExistence type="predicted"/>
<name>A0A849ABF9_9ACTN</name>
<dbReference type="Proteomes" id="UP000562984">
    <property type="component" value="Unassembled WGS sequence"/>
</dbReference>
<reference evidence="2 3" key="1">
    <citation type="submission" date="2020-05" db="EMBL/GenBank/DDBJ databases">
        <title>Nakamurella sp. DB0629 isolated from air conditioner.</title>
        <authorList>
            <person name="Kim D.H."/>
            <person name="Kim D.-U."/>
        </authorList>
    </citation>
    <scope>NUCLEOTIDE SEQUENCE [LARGE SCALE GENOMIC DNA]</scope>
    <source>
        <strain evidence="2 3">DB0629</strain>
    </source>
</reference>
<dbReference type="RefSeq" id="WP_171200159.1">
    <property type="nucleotide sequence ID" value="NZ_JABEND010000006.1"/>
</dbReference>
<dbReference type="AlphaFoldDB" id="A0A849ABF9"/>
<keyword evidence="3" id="KW-1185">Reference proteome</keyword>
<gene>
    <name evidence="2" type="ORF">HKD39_12305</name>
</gene>
<sequence length="416" mass="43946">MPMASADRAPRWAALRPGDDADQVAAALAAVRERALTNAAADIGQLVGVRSVVAESWQRSRSNGVDPQHAAPAGWDDDRDLDSYRRDHPMAAVRTLVQQLLLPDAADGGLVVAISDERGRLLWVDGHAATRNRAATMNFAAGADWNERAVGTNAPGTAIALDHGVAVFGLEHYNNSALGWSCSAAPVHHPATGAILGVIDITGGPAAAAPEVFALVRATAVATESELRLLQLTDPGRLTAAGASSPTRTLHTLGRHRPVLKVGNDERLLTRRHGEILLVLSEHPQGLSGEQLAVQLDEAELDPVTVRAELSRLRRAVPELGLTSRPYRLGRPLDTDAAELRRLLAAGDTARAARRYAGPVLPTSVAPGVVTLRDTLHTMLRTAVLTAGDRAALAAWTETAHGAADLPAWRSLLAGH</sequence>
<protein>
    <submittedName>
        <fullName evidence="2">Transcriptional regulator</fullName>
    </submittedName>
</protein>
<dbReference type="EMBL" id="JABEND010000006">
    <property type="protein sequence ID" value="NNG36478.1"/>
    <property type="molecule type" value="Genomic_DNA"/>
</dbReference>
<evidence type="ECO:0000313" key="2">
    <source>
        <dbReference type="EMBL" id="NNG36478.1"/>
    </source>
</evidence>